<dbReference type="OrthoDB" id="9814256at2"/>
<evidence type="ECO:0000313" key="10">
    <source>
        <dbReference type="Proteomes" id="UP000198668"/>
    </source>
</evidence>
<evidence type="ECO:0000256" key="2">
    <source>
        <dbReference type="ARBA" id="ARBA00008107"/>
    </source>
</evidence>
<protein>
    <recommendedName>
        <fullName evidence="7">Phosphate-specific transport system accessory protein PhoU</fullName>
    </recommendedName>
</protein>
<evidence type="ECO:0000256" key="1">
    <source>
        <dbReference type="ARBA" id="ARBA00004496"/>
    </source>
</evidence>
<dbReference type="Pfam" id="PF01895">
    <property type="entry name" value="PhoU"/>
    <property type="match status" value="2"/>
</dbReference>
<organism evidence="9 10">
    <name type="scientific">Pisciglobus halotolerans</name>
    <dbReference type="NCBI Taxonomy" id="745365"/>
    <lineage>
        <taxon>Bacteria</taxon>
        <taxon>Bacillati</taxon>
        <taxon>Bacillota</taxon>
        <taxon>Bacilli</taxon>
        <taxon>Lactobacillales</taxon>
        <taxon>Carnobacteriaceae</taxon>
    </lineage>
</organism>
<keyword evidence="10" id="KW-1185">Reference proteome</keyword>
<evidence type="ECO:0000256" key="3">
    <source>
        <dbReference type="ARBA" id="ARBA00011738"/>
    </source>
</evidence>
<evidence type="ECO:0000259" key="8">
    <source>
        <dbReference type="Pfam" id="PF01895"/>
    </source>
</evidence>
<dbReference type="AlphaFoldDB" id="A0A1I3BJZ8"/>
<evidence type="ECO:0000256" key="7">
    <source>
        <dbReference type="PIRNR" id="PIRNR003107"/>
    </source>
</evidence>
<comment type="similarity">
    <text evidence="2 7">Belongs to the PhoU family.</text>
</comment>
<dbReference type="FunFam" id="1.20.58.220:FF:000004">
    <property type="entry name" value="Phosphate-specific transport system accessory protein PhoU"/>
    <property type="match status" value="1"/>
</dbReference>
<dbReference type="PIRSF" id="PIRSF003107">
    <property type="entry name" value="PhoU"/>
    <property type="match status" value="1"/>
</dbReference>
<dbReference type="NCBIfam" id="TIGR02135">
    <property type="entry name" value="phoU_full"/>
    <property type="match status" value="1"/>
</dbReference>
<comment type="subcellular location">
    <subcellularLocation>
        <location evidence="1 7">Cytoplasm</location>
    </subcellularLocation>
</comment>
<dbReference type="GO" id="GO:0030643">
    <property type="term" value="P:intracellular phosphate ion homeostasis"/>
    <property type="evidence" value="ECO:0007669"/>
    <property type="project" value="InterPro"/>
</dbReference>
<dbReference type="RefSeq" id="WP_092091603.1">
    <property type="nucleotide sequence ID" value="NZ_FOQE01000007.1"/>
</dbReference>
<dbReference type="SUPFAM" id="SSF109755">
    <property type="entry name" value="PhoU-like"/>
    <property type="match status" value="1"/>
</dbReference>
<dbReference type="InterPro" id="IPR038078">
    <property type="entry name" value="PhoU-like_sf"/>
</dbReference>
<reference evidence="9 10" key="1">
    <citation type="submission" date="2016-10" db="EMBL/GenBank/DDBJ databases">
        <authorList>
            <person name="de Groot N.N."/>
        </authorList>
    </citation>
    <scope>NUCLEOTIDE SEQUENCE [LARGE SCALE GENOMIC DNA]</scope>
    <source>
        <strain evidence="9 10">DSM 27630</strain>
    </source>
</reference>
<dbReference type="InterPro" id="IPR028366">
    <property type="entry name" value="PhoU"/>
</dbReference>
<name>A0A1I3BJZ8_9LACT</name>
<accession>A0A1I3BJZ8</accession>
<feature type="domain" description="PhoU" evidence="8">
    <location>
        <begin position="121"/>
        <end position="205"/>
    </location>
</feature>
<evidence type="ECO:0000256" key="5">
    <source>
        <dbReference type="ARBA" id="ARBA00022490"/>
    </source>
</evidence>
<gene>
    <name evidence="9" type="ORF">SAMN04489868_10741</name>
</gene>
<comment type="subunit">
    <text evidence="3 7">Homodimer.</text>
</comment>
<dbReference type="PANTHER" id="PTHR42930">
    <property type="entry name" value="PHOSPHATE-SPECIFIC TRANSPORT SYSTEM ACCESSORY PROTEIN PHOU"/>
    <property type="match status" value="1"/>
</dbReference>
<dbReference type="GO" id="GO:0006817">
    <property type="term" value="P:phosphate ion transport"/>
    <property type="evidence" value="ECO:0007669"/>
    <property type="project" value="UniProtKB-KW"/>
</dbReference>
<dbReference type="EMBL" id="FOQE01000007">
    <property type="protein sequence ID" value="SFH62598.1"/>
    <property type="molecule type" value="Genomic_DNA"/>
</dbReference>
<proteinExistence type="inferred from homology"/>
<dbReference type="GO" id="GO:0045936">
    <property type="term" value="P:negative regulation of phosphate metabolic process"/>
    <property type="evidence" value="ECO:0007669"/>
    <property type="project" value="InterPro"/>
</dbReference>
<evidence type="ECO:0000313" key="9">
    <source>
        <dbReference type="EMBL" id="SFH62598.1"/>
    </source>
</evidence>
<keyword evidence="4 7" id="KW-0813">Transport</keyword>
<keyword evidence="6 7" id="KW-0592">Phosphate transport</keyword>
<dbReference type="Proteomes" id="UP000198668">
    <property type="component" value="Unassembled WGS sequence"/>
</dbReference>
<evidence type="ECO:0000256" key="4">
    <source>
        <dbReference type="ARBA" id="ARBA00022448"/>
    </source>
</evidence>
<keyword evidence="5 7" id="KW-0963">Cytoplasm</keyword>
<dbReference type="Gene3D" id="1.20.58.220">
    <property type="entry name" value="Phosphate transport system protein phou homolog 2, domain 2"/>
    <property type="match status" value="1"/>
</dbReference>
<comment type="function">
    <text evidence="7">Plays a role in the regulation of phosphate uptake.</text>
</comment>
<dbReference type="GO" id="GO:0005737">
    <property type="term" value="C:cytoplasm"/>
    <property type="evidence" value="ECO:0007669"/>
    <property type="project" value="UniProtKB-SubCell"/>
</dbReference>
<dbReference type="PANTHER" id="PTHR42930:SF3">
    <property type="entry name" value="PHOSPHATE-SPECIFIC TRANSPORT SYSTEM ACCESSORY PROTEIN PHOU"/>
    <property type="match status" value="1"/>
</dbReference>
<sequence length="222" mass="25411">MRQAFEEEVNTLHIRFLEMGKLVNEAVYKSVKAFTNHDKQLALQVIEEDHLINQREQKLEESCFELIALQQPVTSDLRKIITVMKASADLERMGDHAVSISKSTIRVKGRKRDAEIEARLVDLAELVKVSLEEVLTAYLKSDVKKAKAIAAKDKKINERSKEILSLCIEDMKKDTELVFGATDYMLVSTYLERIGDYVTNICEWIVYLSTGKMLELNTKNVE</sequence>
<evidence type="ECO:0000256" key="6">
    <source>
        <dbReference type="ARBA" id="ARBA00022592"/>
    </source>
</evidence>
<feature type="domain" description="PhoU" evidence="8">
    <location>
        <begin position="17"/>
        <end position="103"/>
    </location>
</feature>
<dbReference type="InterPro" id="IPR026022">
    <property type="entry name" value="PhoU_dom"/>
</dbReference>